<keyword evidence="1" id="KW-0805">Transcription regulation</keyword>
<dbReference type="InterPro" id="IPR018062">
    <property type="entry name" value="HTH_AraC-typ_CS"/>
</dbReference>
<evidence type="ECO:0000313" key="7">
    <source>
        <dbReference type="Proteomes" id="UP001595699"/>
    </source>
</evidence>
<dbReference type="RefSeq" id="WP_205121285.1">
    <property type="nucleotide sequence ID" value="NZ_JAFBCM010000001.1"/>
</dbReference>
<evidence type="ECO:0000256" key="3">
    <source>
        <dbReference type="ARBA" id="ARBA00023159"/>
    </source>
</evidence>
<reference evidence="7" key="1">
    <citation type="journal article" date="2019" name="Int. J. Syst. Evol. Microbiol.">
        <title>The Global Catalogue of Microorganisms (GCM) 10K type strain sequencing project: providing services to taxonomists for standard genome sequencing and annotation.</title>
        <authorList>
            <consortium name="The Broad Institute Genomics Platform"/>
            <consortium name="The Broad Institute Genome Sequencing Center for Infectious Disease"/>
            <person name="Wu L."/>
            <person name="Ma J."/>
        </authorList>
    </citation>
    <scope>NUCLEOTIDE SEQUENCE [LARGE SCALE GENOMIC DNA]</scope>
    <source>
        <strain evidence="7">CGMCC 4.7241</strain>
    </source>
</reference>
<dbReference type="PROSITE" id="PS00041">
    <property type="entry name" value="HTH_ARAC_FAMILY_1"/>
    <property type="match status" value="1"/>
</dbReference>
<dbReference type="PROSITE" id="PS51257">
    <property type="entry name" value="PROKAR_LIPOPROTEIN"/>
    <property type="match status" value="1"/>
</dbReference>
<evidence type="ECO:0000256" key="2">
    <source>
        <dbReference type="ARBA" id="ARBA00023125"/>
    </source>
</evidence>
<dbReference type="Gene3D" id="1.10.10.60">
    <property type="entry name" value="Homeodomain-like"/>
    <property type="match status" value="2"/>
</dbReference>
<keyword evidence="3" id="KW-0010">Activator</keyword>
<evidence type="ECO:0000256" key="4">
    <source>
        <dbReference type="ARBA" id="ARBA00023163"/>
    </source>
</evidence>
<dbReference type="PANTHER" id="PTHR46796">
    <property type="entry name" value="HTH-TYPE TRANSCRIPTIONAL ACTIVATOR RHAS-RELATED"/>
    <property type="match status" value="1"/>
</dbReference>
<keyword evidence="2" id="KW-0238">DNA-binding</keyword>
<dbReference type="PANTHER" id="PTHR46796:SF6">
    <property type="entry name" value="ARAC SUBFAMILY"/>
    <property type="match status" value="1"/>
</dbReference>
<gene>
    <name evidence="6" type="ORF">ACFOUW_31150</name>
</gene>
<protein>
    <submittedName>
        <fullName evidence="6">AraC family transcriptional regulator</fullName>
    </submittedName>
</protein>
<keyword evidence="4" id="KW-0804">Transcription</keyword>
<sequence>MVDERSDVSVAALAGAFFACPPSWSLGERTRPHYQLWLVCGGEVTFTIDGRSVRTVGERSALLLSPGLRHRAEHRPDRPLHCYVVHFVGRSYGLPTAMLWDPYAICEVEQTAWTAIAGSARELCTELADPKPGSTLLANAALTRALGLLQRNAVDVESLAYGERTVAAVAAVVEHITAHYRDDLSLRDLAGVANASPAHLSRLFRRTLGLSPIQYLRRHRLDHAKRLLTDTDLAVAQVAAAVGYADGFYFSRTFRRAEGMSPTQYRHARRPGL</sequence>
<accession>A0ABV7YNH3</accession>
<dbReference type="InterPro" id="IPR018060">
    <property type="entry name" value="HTH_AraC"/>
</dbReference>
<dbReference type="SMART" id="SM00342">
    <property type="entry name" value="HTH_ARAC"/>
    <property type="match status" value="1"/>
</dbReference>
<dbReference type="InterPro" id="IPR014710">
    <property type="entry name" value="RmlC-like_jellyroll"/>
</dbReference>
<dbReference type="InterPro" id="IPR020449">
    <property type="entry name" value="Tscrpt_reg_AraC-type_HTH"/>
</dbReference>
<proteinExistence type="predicted"/>
<evidence type="ECO:0000259" key="5">
    <source>
        <dbReference type="PROSITE" id="PS01124"/>
    </source>
</evidence>
<dbReference type="InterPro" id="IPR009057">
    <property type="entry name" value="Homeodomain-like_sf"/>
</dbReference>
<dbReference type="Proteomes" id="UP001595699">
    <property type="component" value="Unassembled WGS sequence"/>
</dbReference>
<feature type="domain" description="HTH araC/xylS-type" evidence="5">
    <location>
        <begin position="170"/>
        <end position="268"/>
    </location>
</feature>
<dbReference type="PROSITE" id="PS01124">
    <property type="entry name" value="HTH_ARAC_FAMILY_2"/>
    <property type="match status" value="1"/>
</dbReference>
<dbReference type="InterPro" id="IPR003313">
    <property type="entry name" value="AraC-bd"/>
</dbReference>
<dbReference type="SUPFAM" id="SSF46689">
    <property type="entry name" value="Homeodomain-like"/>
    <property type="match status" value="2"/>
</dbReference>
<dbReference type="SUPFAM" id="SSF51215">
    <property type="entry name" value="Regulatory protein AraC"/>
    <property type="match status" value="1"/>
</dbReference>
<comment type="caution">
    <text evidence="6">The sequence shown here is derived from an EMBL/GenBank/DDBJ whole genome shotgun (WGS) entry which is preliminary data.</text>
</comment>
<dbReference type="EMBL" id="JBHRZH010000037">
    <property type="protein sequence ID" value="MFC3765330.1"/>
    <property type="molecule type" value="Genomic_DNA"/>
</dbReference>
<evidence type="ECO:0000313" key="6">
    <source>
        <dbReference type="EMBL" id="MFC3765330.1"/>
    </source>
</evidence>
<dbReference type="Pfam" id="PF02311">
    <property type="entry name" value="AraC_binding"/>
    <property type="match status" value="1"/>
</dbReference>
<dbReference type="Gene3D" id="2.60.120.10">
    <property type="entry name" value="Jelly Rolls"/>
    <property type="match status" value="1"/>
</dbReference>
<keyword evidence="7" id="KW-1185">Reference proteome</keyword>
<dbReference type="InterPro" id="IPR037923">
    <property type="entry name" value="HTH-like"/>
</dbReference>
<dbReference type="PRINTS" id="PR00032">
    <property type="entry name" value="HTHARAC"/>
</dbReference>
<organism evidence="6 7">
    <name type="scientific">Tenggerimyces flavus</name>
    <dbReference type="NCBI Taxonomy" id="1708749"/>
    <lineage>
        <taxon>Bacteria</taxon>
        <taxon>Bacillati</taxon>
        <taxon>Actinomycetota</taxon>
        <taxon>Actinomycetes</taxon>
        <taxon>Propionibacteriales</taxon>
        <taxon>Nocardioidaceae</taxon>
        <taxon>Tenggerimyces</taxon>
    </lineage>
</organism>
<name>A0ABV7YNH3_9ACTN</name>
<dbReference type="InterPro" id="IPR050204">
    <property type="entry name" value="AraC_XylS_family_regulators"/>
</dbReference>
<evidence type="ECO:0000256" key="1">
    <source>
        <dbReference type="ARBA" id="ARBA00023015"/>
    </source>
</evidence>
<dbReference type="Pfam" id="PF12833">
    <property type="entry name" value="HTH_18"/>
    <property type="match status" value="1"/>
</dbReference>